<sequence length="483" mass="52901">MRPFTLWSRLFGYQPNDWTEQKRWQVEILLYFTLLSFLTGIYSLIKWYQVSHSPLMTSSIYCIAAEIVAAIMIGKFKQSGLATNIGFSGMVIHALNLIYQSGGVLESTQSFWIAVLLVAFFLTAKLSLAWLWSAVVISASCLMVYWQLNGEHIPNLQLTDSAQLIDAWSGLIVPLAIIVIAQSYSAKRRESYQHASLISQRQMEHTTQSAKQGEQQLGKVLQQASANAGQLSTVAHSLGQQSQQLRAEVGVLNQSCDSQTVSAEQLSKQLKQMTLDIHTSDQSVAQLKQPSDTITQQASNSIASLGASTQAIEKIQVANQRITGVAELISNIAEQTNLLALNAAIEAARAGEYGRGFAVVADQVRELSAKSNQSADEIRQLLNSSRVEVEAGQQVIGQTSKEITEIIHQVSSTMTSVEQLSLAMKQQVTTLQELSCASDDVATNVTHIAKVADRVSQQDNHLRLQVDELNSLAHQLSSVVATQ</sequence>
<dbReference type="SMART" id="SM00283">
    <property type="entry name" value="MA"/>
    <property type="match status" value="1"/>
</dbReference>
<evidence type="ECO:0000256" key="1">
    <source>
        <dbReference type="ARBA" id="ARBA00004370"/>
    </source>
</evidence>
<dbReference type="InterPro" id="IPR004089">
    <property type="entry name" value="MCPsignal_dom"/>
</dbReference>
<evidence type="ECO:0000256" key="4">
    <source>
        <dbReference type="PROSITE-ProRule" id="PRU00284"/>
    </source>
</evidence>
<evidence type="ECO:0000313" key="8">
    <source>
        <dbReference type="Proteomes" id="UP000235828"/>
    </source>
</evidence>
<keyword evidence="5" id="KW-1133">Transmembrane helix</keyword>
<name>A0A2N8ZDC0_9VIBR</name>
<dbReference type="Gene3D" id="1.10.287.950">
    <property type="entry name" value="Methyl-accepting chemotaxis protein"/>
    <property type="match status" value="1"/>
</dbReference>
<dbReference type="EMBL" id="LT960611">
    <property type="protein sequence ID" value="SON49896.1"/>
    <property type="molecule type" value="Genomic_DNA"/>
</dbReference>
<comment type="similarity">
    <text evidence="3">Belongs to the methyl-accepting chemotaxis (MCP) protein family.</text>
</comment>
<evidence type="ECO:0000256" key="3">
    <source>
        <dbReference type="ARBA" id="ARBA00029447"/>
    </source>
</evidence>
<keyword evidence="2 4" id="KW-0807">Transducer</keyword>
<accession>A0A2N8ZDC0</accession>
<feature type="transmembrane region" description="Helical" evidence="5">
    <location>
        <begin position="168"/>
        <end position="186"/>
    </location>
</feature>
<reference evidence="7 8" key="1">
    <citation type="submission" date="2017-10" db="EMBL/GenBank/DDBJ databases">
        <authorList>
            <person name="Banno H."/>
            <person name="Chua N.-H."/>
        </authorList>
    </citation>
    <scope>NUCLEOTIDE SEQUENCE [LARGE SCALE GENOMIC DNA]</scope>
    <source>
        <strain evidence="7">Vibrio tapetis CECT4600</strain>
    </source>
</reference>
<dbReference type="Pfam" id="PF00015">
    <property type="entry name" value="MCPsignal"/>
    <property type="match status" value="1"/>
</dbReference>
<protein>
    <recommendedName>
        <fullName evidence="6">Methyl-accepting transducer domain-containing protein</fullName>
    </recommendedName>
</protein>
<dbReference type="KEGG" id="vta:A1917"/>
<dbReference type="GO" id="GO:0007165">
    <property type="term" value="P:signal transduction"/>
    <property type="evidence" value="ECO:0007669"/>
    <property type="project" value="UniProtKB-KW"/>
</dbReference>
<proteinExistence type="inferred from homology"/>
<gene>
    <name evidence="7" type="ORF">VTAP4600_A1917</name>
</gene>
<feature type="transmembrane region" description="Helical" evidence="5">
    <location>
        <begin position="28"/>
        <end position="49"/>
    </location>
</feature>
<evidence type="ECO:0000256" key="5">
    <source>
        <dbReference type="SAM" id="Phobius"/>
    </source>
</evidence>
<keyword evidence="5" id="KW-0812">Transmembrane</keyword>
<keyword evidence="5" id="KW-0472">Membrane</keyword>
<evidence type="ECO:0000313" key="7">
    <source>
        <dbReference type="EMBL" id="SON49896.1"/>
    </source>
</evidence>
<dbReference type="GO" id="GO:0016020">
    <property type="term" value="C:membrane"/>
    <property type="evidence" value="ECO:0007669"/>
    <property type="project" value="UniProtKB-SubCell"/>
</dbReference>
<evidence type="ECO:0000256" key="2">
    <source>
        <dbReference type="ARBA" id="ARBA00023224"/>
    </source>
</evidence>
<dbReference type="PRINTS" id="PR00260">
    <property type="entry name" value="CHEMTRNSDUCR"/>
</dbReference>
<feature type="transmembrane region" description="Helical" evidence="5">
    <location>
        <begin position="81"/>
        <end position="99"/>
    </location>
</feature>
<dbReference type="RefSeq" id="WP_102522482.1">
    <property type="nucleotide sequence ID" value="NZ_LT960611.1"/>
</dbReference>
<dbReference type="PANTHER" id="PTHR32089:SF112">
    <property type="entry name" value="LYSOZYME-LIKE PROTEIN-RELATED"/>
    <property type="match status" value="1"/>
</dbReference>
<dbReference type="GO" id="GO:0006935">
    <property type="term" value="P:chemotaxis"/>
    <property type="evidence" value="ECO:0007669"/>
    <property type="project" value="InterPro"/>
</dbReference>
<comment type="subcellular location">
    <subcellularLocation>
        <location evidence="1">Membrane</location>
    </subcellularLocation>
</comment>
<evidence type="ECO:0000259" key="6">
    <source>
        <dbReference type="PROSITE" id="PS50111"/>
    </source>
</evidence>
<keyword evidence="8" id="KW-1185">Reference proteome</keyword>
<dbReference type="PANTHER" id="PTHR32089">
    <property type="entry name" value="METHYL-ACCEPTING CHEMOTAXIS PROTEIN MCPB"/>
    <property type="match status" value="1"/>
</dbReference>
<feature type="transmembrane region" description="Helical" evidence="5">
    <location>
        <begin position="55"/>
        <end position="74"/>
    </location>
</feature>
<dbReference type="GO" id="GO:0004888">
    <property type="term" value="F:transmembrane signaling receptor activity"/>
    <property type="evidence" value="ECO:0007669"/>
    <property type="project" value="InterPro"/>
</dbReference>
<dbReference type="InterPro" id="IPR004090">
    <property type="entry name" value="Chemotax_Me-accpt_rcpt"/>
</dbReference>
<feature type="domain" description="Methyl-accepting transducer" evidence="6">
    <location>
        <begin position="234"/>
        <end position="456"/>
    </location>
</feature>
<dbReference type="AlphaFoldDB" id="A0A2N8ZDC0"/>
<organism evidence="7 8">
    <name type="scientific">Vibrio tapetis subsp. tapetis</name>
    <dbReference type="NCBI Taxonomy" id="1671868"/>
    <lineage>
        <taxon>Bacteria</taxon>
        <taxon>Pseudomonadati</taxon>
        <taxon>Pseudomonadota</taxon>
        <taxon>Gammaproteobacteria</taxon>
        <taxon>Vibrionales</taxon>
        <taxon>Vibrionaceae</taxon>
        <taxon>Vibrio</taxon>
    </lineage>
</organism>
<dbReference type="PROSITE" id="PS50111">
    <property type="entry name" value="CHEMOTAXIS_TRANSDUC_2"/>
    <property type="match status" value="1"/>
</dbReference>
<dbReference type="SUPFAM" id="SSF58104">
    <property type="entry name" value="Methyl-accepting chemotaxis protein (MCP) signaling domain"/>
    <property type="match status" value="1"/>
</dbReference>
<dbReference type="Proteomes" id="UP000235828">
    <property type="component" value="Chromosome A"/>
</dbReference>